<dbReference type="Pfam" id="PF00510">
    <property type="entry name" value="COX3"/>
    <property type="match status" value="1"/>
</dbReference>
<evidence type="ECO:0000256" key="7">
    <source>
        <dbReference type="ARBA" id="ARBA00022692"/>
    </source>
</evidence>
<keyword evidence="6" id="KW-1003">Cell membrane</keyword>
<dbReference type="PANTHER" id="PTHR11403">
    <property type="entry name" value="CYTOCHROME C OXIDASE SUBUNIT III"/>
    <property type="match status" value="1"/>
</dbReference>
<keyword evidence="7 17" id="KW-0812">Transmembrane</keyword>
<name>A0ABY7NKT0_9SPHN</name>
<organism evidence="21 22">
    <name type="scientific">Sphingomonas abietis</name>
    <dbReference type="NCBI Taxonomy" id="3012344"/>
    <lineage>
        <taxon>Bacteria</taxon>
        <taxon>Pseudomonadati</taxon>
        <taxon>Pseudomonadota</taxon>
        <taxon>Alphaproteobacteria</taxon>
        <taxon>Sphingomonadales</taxon>
        <taxon>Sphingomonadaceae</taxon>
        <taxon>Sphingomonas</taxon>
    </lineage>
</organism>
<evidence type="ECO:0000256" key="16">
    <source>
        <dbReference type="ARBA" id="ARBA00032717"/>
    </source>
</evidence>
<proteinExistence type="inferred from homology"/>
<evidence type="ECO:0000256" key="17">
    <source>
        <dbReference type="RuleBase" id="RU003376"/>
    </source>
</evidence>
<dbReference type="InterPro" id="IPR014206">
    <property type="entry name" value="Cyt_c_ubiqinol_oxidase_su3"/>
</dbReference>
<dbReference type="EMBL" id="CP115174">
    <property type="protein sequence ID" value="WBO22152.1"/>
    <property type="molecule type" value="Genomic_DNA"/>
</dbReference>
<protein>
    <recommendedName>
        <fullName evidence="4">Cytochrome bo(3) ubiquinol oxidase subunit 3</fullName>
    </recommendedName>
    <alternativeName>
        <fullName evidence="15">Cytochrome o ubiquinol oxidase subunit 3</fullName>
    </alternativeName>
    <alternativeName>
        <fullName evidence="13">Oxidase bo(3) subunit 3</fullName>
    </alternativeName>
    <alternativeName>
        <fullName evidence="16">Ubiquinol oxidase polypeptide III</fullName>
    </alternativeName>
    <alternativeName>
        <fullName evidence="14">Ubiquinol oxidase subunit 3</fullName>
    </alternativeName>
</protein>
<feature type="transmembrane region" description="Helical" evidence="19">
    <location>
        <begin position="71"/>
        <end position="91"/>
    </location>
</feature>
<keyword evidence="5" id="KW-0813">Transport</keyword>
<feature type="transmembrane region" description="Helical" evidence="19">
    <location>
        <begin position="103"/>
        <end position="120"/>
    </location>
</feature>
<dbReference type="InterPro" id="IPR035973">
    <property type="entry name" value="Cyt_c_oxidase_su3-like_sf"/>
</dbReference>
<feature type="transmembrane region" description="Helical" evidence="19">
    <location>
        <begin position="140"/>
        <end position="167"/>
    </location>
</feature>
<evidence type="ECO:0000256" key="15">
    <source>
        <dbReference type="ARBA" id="ARBA00032189"/>
    </source>
</evidence>
<keyword evidence="9 19" id="KW-1133">Transmembrane helix</keyword>
<comment type="function">
    <text evidence="12">Cytochrome bo(3) ubiquinol terminal oxidase is the component of the aerobic respiratory chain of E.coli that predominates when cells are grown at high aeration. Has proton pump activity across the membrane in addition to electron transfer, pumping 2 protons/electron.</text>
</comment>
<dbReference type="InterPro" id="IPR033946">
    <property type="entry name" value="Ubiquinol_oxase_su3_dom"/>
</dbReference>
<keyword evidence="10" id="KW-0560">Oxidoreductase</keyword>
<evidence type="ECO:0000256" key="8">
    <source>
        <dbReference type="ARBA" id="ARBA00022982"/>
    </source>
</evidence>
<evidence type="ECO:0000256" key="5">
    <source>
        <dbReference type="ARBA" id="ARBA00022448"/>
    </source>
</evidence>
<dbReference type="Proteomes" id="UP001210865">
    <property type="component" value="Chromosome"/>
</dbReference>
<dbReference type="NCBIfam" id="TIGR02842">
    <property type="entry name" value="CyoC"/>
    <property type="match status" value="1"/>
</dbReference>
<sequence length="210" mass="22988">MTSATIDTHGSGHGGHHDHHEEHHDQFGSVQLGFWIYLMSDCVIFSGLFATYAVMSQAFAGGPTPHTIFELPYVAVETALLLLSSLTYGLSMIAAHKGSKNGTLAWLFLTALCGVGFIGMEINEFTTLIHEGFGPDRSGWLSSFFALVGTHGLHVTSGLIWMTLMMVQVATRGLTETNIRRLTCLSLFWHFLDVVWIGVFSFVYLMGVAA</sequence>
<feature type="region of interest" description="Disordered" evidence="18">
    <location>
        <begin position="1"/>
        <end position="22"/>
    </location>
</feature>
<evidence type="ECO:0000313" key="22">
    <source>
        <dbReference type="Proteomes" id="UP001210865"/>
    </source>
</evidence>
<evidence type="ECO:0000256" key="12">
    <source>
        <dbReference type="ARBA" id="ARBA00025694"/>
    </source>
</evidence>
<evidence type="ECO:0000313" key="21">
    <source>
        <dbReference type="EMBL" id="WBO22152.1"/>
    </source>
</evidence>
<evidence type="ECO:0000259" key="20">
    <source>
        <dbReference type="PROSITE" id="PS50253"/>
    </source>
</evidence>
<evidence type="ECO:0000256" key="2">
    <source>
        <dbReference type="ARBA" id="ARBA00010581"/>
    </source>
</evidence>
<dbReference type="InterPro" id="IPR013833">
    <property type="entry name" value="Cyt_c_oxidase_su3_a-hlx"/>
</dbReference>
<evidence type="ECO:0000256" key="4">
    <source>
        <dbReference type="ARBA" id="ARBA00014687"/>
    </source>
</evidence>
<comment type="subcellular location">
    <subcellularLocation>
        <location evidence="1 17">Cell membrane</location>
        <topology evidence="1 17">Multi-pass membrane protein</topology>
    </subcellularLocation>
</comment>
<evidence type="ECO:0000256" key="10">
    <source>
        <dbReference type="ARBA" id="ARBA00023002"/>
    </source>
</evidence>
<dbReference type="RefSeq" id="WP_270076800.1">
    <property type="nucleotide sequence ID" value="NZ_CP115174.1"/>
</dbReference>
<keyword evidence="22" id="KW-1185">Reference proteome</keyword>
<evidence type="ECO:0000256" key="19">
    <source>
        <dbReference type="SAM" id="Phobius"/>
    </source>
</evidence>
<accession>A0ABY7NKT0</accession>
<feature type="transmembrane region" description="Helical" evidence="19">
    <location>
        <begin position="187"/>
        <end position="207"/>
    </location>
</feature>
<dbReference type="PROSITE" id="PS50253">
    <property type="entry name" value="COX3"/>
    <property type="match status" value="1"/>
</dbReference>
<evidence type="ECO:0000256" key="14">
    <source>
        <dbReference type="ARBA" id="ARBA00031884"/>
    </source>
</evidence>
<dbReference type="CDD" id="cd02863">
    <property type="entry name" value="Ubiquinol_oxidase_III"/>
    <property type="match status" value="1"/>
</dbReference>
<dbReference type="InterPro" id="IPR000298">
    <property type="entry name" value="Cyt_c_oxidase-like_su3"/>
</dbReference>
<keyword evidence="11 19" id="KW-0472">Membrane</keyword>
<feature type="domain" description="Heme-copper oxidase subunit III family profile" evidence="20">
    <location>
        <begin position="29"/>
        <end position="208"/>
    </location>
</feature>
<dbReference type="PANTHER" id="PTHR11403:SF2">
    <property type="entry name" value="CYTOCHROME BO(3) UBIQUINOL OXIDASE SUBUNIT 3"/>
    <property type="match status" value="1"/>
</dbReference>
<dbReference type="SUPFAM" id="SSF81452">
    <property type="entry name" value="Cytochrome c oxidase subunit III-like"/>
    <property type="match status" value="1"/>
</dbReference>
<dbReference type="Gene3D" id="1.20.120.80">
    <property type="entry name" value="Cytochrome c oxidase, subunit III, four-helix bundle"/>
    <property type="match status" value="1"/>
</dbReference>
<evidence type="ECO:0000256" key="13">
    <source>
        <dbReference type="ARBA" id="ARBA00030072"/>
    </source>
</evidence>
<gene>
    <name evidence="21" type="primary">cyoC</name>
    <name evidence="21" type="ORF">PBT88_18685</name>
</gene>
<evidence type="ECO:0000256" key="9">
    <source>
        <dbReference type="ARBA" id="ARBA00022989"/>
    </source>
</evidence>
<evidence type="ECO:0000256" key="3">
    <source>
        <dbReference type="ARBA" id="ARBA00011700"/>
    </source>
</evidence>
<comment type="subunit">
    <text evidence="3">Heterooctamer of two A chains, two B chains, two C chains and two D chains.</text>
</comment>
<evidence type="ECO:0000256" key="11">
    <source>
        <dbReference type="ARBA" id="ARBA00023136"/>
    </source>
</evidence>
<evidence type="ECO:0000256" key="6">
    <source>
        <dbReference type="ARBA" id="ARBA00022475"/>
    </source>
</evidence>
<feature type="transmembrane region" description="Helical" evidence="19">
    <location>
        <begin position="34"/>
        <end position="59"/>
    </location>
</feature>
<comment type="similarity">
    <text evidence="2 17">Belongs to the cytochrome c oxidase subunit 3 family.</text>
</comment>
<dbReference type="InterPro" id="IPR024791">
    <property type="entry name" value="Cyt_c/ubiquinol_Oxase_su3"/>
</dbReference>
<keyword evidence="8" id="KW-0249">Electron transport</keyword>
<reference evidence="21 22" key="1">
    <citation type="submission" date="2022-12" db="EMBL/GenBank/DDBJ databases">
        <title>Sphingomonas abieness sp. nov., an endophytic bacterium isolated from Abies koreana.</title>
        <authorList>
            <person name="Jiang L."/>
            <person name="Lee J."/>
        </authorList>
    </citation>
    <scope>NUCLEOTIDE SEQUENCE [LARGE SCALE GENOMIC DNA]</scope>
    <source>
        <strain evidence="22">PAMB 00755</strain>
    </source>
</reference>
<evidence type="ECO:0000256" key="1">
    <source>
        <dbReference type="ARBA" id="ARBA00004651"/>
    </source>
</evidence>
<evidence type="ECO:0000256" key="18">
    <source>
        <dbReference type="SAM" id="MobiDB-lite"/>
    </source>
</evidence>